<evidence type="ECO:0000313" key="1">
    <source>
        <dbReference type="EMBL" id="GKV36997.1"/>
    </source>
</evidence>
<comment type="caution">
    <text evidence="1">The sequence shown here is derived from an EMBL/GenBank/DDBJ whole genome shotgun (WGS) entry which is preliminary data.</text>
</comment>
<gene>
    <name evidence="1" type="ORF">SLEP1_g45073</name>
</gene>
<evidence type="ECO:0008006" key="3">
    <source>
        <dbReference type="Google" id="ProtNLM"/>
    </source>
</evidence>
<protein>
    <recommendedName>
        <fullName evidence="3">Reverse transcriptase domain-containing protein</fullName>
    </recommendedName>
</protein>
<name>A0AAV5LJY4_9ROSI</name>
<sequence>MGDANTRYFHKVENDRKAHNGITGLFCDGRWVEEPELVKKLVVKYLRELFQGESWSRPKPDGVTFTQITKEQQEWLERLFSVEEIEEGLKSCEGNKALGPDGFNFNFIKFVWSSLKKDFVSFFEEFHQRGRLGFGIKWRGWIKEYLATARVSVLKAEMEGLLHGIEVGKKGLAVSLLQFADDTVILGRADSQNVFMVKSILRWFELMFGLRINFSKSSVNGLNVLETWLKGAATAFSCGVEEFPFIYLGMPVGGNLRNKKLWSPVVKKFHAKLAIWKFAVLSFGGRLILLNSVVRDKYYGGKEVVDITAVDTWERMGRERDDEELLMKLLGKGQLCRLVWCNLVPSKRNAIVFQNNGSFKEKLLDMVKIKSFSWIKSKNIGSMFSFYEWMDDPVACALEVRRHKKELKMYLKLKQGHI</sequence>
<dbReference type="PANTHER" id="PTHR33116:SF78">
    <property type="entry name" value="OS12G0587133 PROTEIN"/>
    <property type="match status" value="1"/>
</dbReference>
<dbReference type="EMBL" id="BPVZ01000119">
    <property type="protein sequence ID" value="GKV36997.1"/>
    <property type="molecule type" value="Genomic_DNA"/>
</dbReference>
<evidence type="ECO:0000313" key="2">
    <source>
        <dbReference type="Proteomes" id="UP001054252"/>
    </source>
</evidence>
<dbReference type="Proteomes" id="UP001054252">
    <property type="component" value="Unassembled WGS sequence"/>
</dbReference>
<proteinExistence type="predicted"/>
<reference evidence="1 2" key="1">
    <citation type="journal article" date="2021" name="Commun. Biol.">
        <title>The genome of Shorea leprosula (Dipterocarpaceae) highlights the ecological relevance of drought in aseasonal tropical rainforests.</title>
        <authorList>
            <person name="Ng K.K.S."/>
            <person name="Kobayashi M.J."/>
            <person name="Fawcett J.A."/>
            <person name="Hatakeyama M."/>
            <person name="Paape T."/>
            <person name="Ng C.H."/>
            <person name="Ang C.C."/>
            <person name="Tnah L.H."/>
            <person name="Lee C.T."/>
            <person name="Nishiyama T."/>
            <person name="Sese J."/>
            <person name="O'Brien M.J."/>
            <person name="Copetti D."/>
            <person name="Mohd Noor M.I."/>
            <person name="Ong R.C."/>
            <person name="Putra M."/>
            <person name="Sireger I.Z."/>
            <person name="Indrioko S."/>
            <person name="Kosugi Y."/>
            <person name="Izuno A."/>
            <person name="Isagi Y."/>
            <person name="Lee S.L."/>
            <person name="Shimizu K.K."/>
        </authorList>
    </citation>
    <scope>NUCLEOTIDE SEQUENCE [LARGE SCALE GENOMIC DNA]</scope>
    <source>
        <strain evidence="1">214</strain>
    </source>
</reference>
<dbReference type="AlphaFoldDB" id="A0AAV5LJY4"/>
<keyword evidence="2" id="KW-1185">Reference proteome</keyword>
<accession>A0AAV5LJY4</accession>
<organism evidence="1 2">
    <name type="scientific">Rubroshorea leprosula</name>
    <dbReference type="NCBI Taxonomy" id="152421"/>
    <lineage>
        <taxon>Eukaryota</taxon>
        <taxon>Viridiplantae</taxon>
        <taxon>Streptophyta</taxon>
        <taxon>Embryophyta</taxon>
        <taxon>Tracheophyta</taxon>
        <taxon>Spermatophyta</taxon>
        <taxon>Magnoliopsida</taxon>
        <taxon>eudicotyledons</taxon>
        <taxon>Gunneridae</taxon>
        <taxon>Pentapetalae</taxon>
        <taxon>rosids</taxon>
        <taxon>malvids</taxon>
        <taxon>Malvales</taxon>
        <taxon>Dipterocarpaceae</taxon>
        <taxon>Rubroshorea</taxon>
    </lineage>
</organism>
<dbReference type="PANTHER" id="PTHR33116">
    <property type="entry name" value="REVERSE TRANSCRIPTASE ZINC-BINDING DOMAIN-CONTAINING PROTEIN-RELATED-RELATED"/>
    <property type="match status" value="1"/>
</dbReference>